<reference evidence="3" key="1">
    <citation type="journal article" date="2018" name="Sci. Rep.">
        <title>Lignite coal burning seam in the remote Altai Mountains harbors a hydrogen-driven thermophilic microbial community.</title>
        <authorList>
            <person name="Kadnikov V.V."/>
            <person name="Mardanov A.V."/>
            <person name="Ivasenko D.A."/>
            <person name="Antsiferov D.V."/>
            <person name="Beletsky A.V."/>
            <person name="Karnachuk O.V."/>
            <person name="Ravin N.V."/>
        </authorList>
    </citation>
    <scope>NUCLEOTIDE SEQUENCE [LARGE SCALE GENOMIC DNA]</scope>
</reference>
<evidence type="ECO:0000313" key="3">
    <source>
        <dbReference type="Proteomes" id="UP000244338"/>
    </source>
</evidence>
<dbReference type="PROSITE" id="PS51832">
    <property type="entry name" value="HD_GYP"/>
    <property type="match status" value="1"/>
</dbReference>
<dbReference type="PANTHER" id="PTHR43155:SF2">
    <property type="entry name" value="CYCLIC DI-GMP PHOSPHODIESTERASE PA4108"/>
    <property type="match status" value="1"/>
</dbReference>
<name>A0A2R6Y232_9BACL</name>
<organism evidence="2 3">
    <name type="scientific">Candidatus Carbonibacillus altaicus</name>
    <dbReference type="NCBI Taxonomy" id="2163959"/>
    <lineage>
        <taxon>Bacteria</taxon>
        <taxon>Bacillati</taxon>
        <taxon>Bacillota</taxon>
        <taxon>Bacilli</taxon>
        <taxon>Bacillales</taxon>
        <taxon>Candidatus Carbonibacillus</taxon>
    </lineage>
</organism>
<sequence length="367" mass="41360">MEKVGPHLIGRRLRQAVRLPDGDLLYAKDQTLTAFDIDFLRAFQIQAVDVYAEEKSDMRGSLKGDSRGSLKGDERTDLSPCGSAHIFPPDEIQRFKQTLKEHVHTGPLPIATLLEMIRAWQGAPSPTTQFFTLLPPLRKRPVVDMEAYLAEHALYTARLTFYFATQLGFSDKLKERLALAGLLADIGMWRLPPSVFWHRETYTEAMRKTMETHVSLSFERLKAQVGLTKETLAAVLAHHERFDGSGYPLRLTDDRLPLVTNMVAYADSIHAALTPRPYRPAKTLGEVLIELGGAKRHLYDPALFEVLERAFQALPPIVTVRFRDGAILSVQKPSSWQDPWYPSDTEGKPPLSLSEIARICLDARDES</sequence>
<dbReference type="Pfam" id="PF13487">
    <property type="entry name" value="HD_5"/>
    <property type="match status" value="1"/>
</dbReference>
<comment type="caution">
    <text evidence="2">The sequence shown here is derived from an EMBL/GenBank/DDBJ whole genome shotgun (WGS) entry which is preliminary data.</text>
</comment>
<dbReference type="InterPro" id="IPR003607">
    <property type="entry name" value="HD/PDEase_dom"/>
</dbReference>
<dbReference type="EMBL" id="PEBX01000021">
    <property type="protein sequence ID" value="PTQ56695.1"/>
    <property type="molecule type" value="Genomic_DNA"/>
</dbReference>
<dbReference type="PANTHER" id="PTHR43155">
    <property type="entry name" value="CYCLIC DI-GMP PHOSPHODIESTERASE PA4108-RELATED"/>
    <property type="match status" value="1"/>
</dbReference>
<gene>
    <name evidence="2" type="ORF">BSOLF_2746</name>
</gene>
<dbReference type="Proteomes" id="UP000244338">
    <property type="component" value="Unassembled WGS sequence"/>
</dbReference>
<dbReference type="Gene3D" id="1.10.3210.10">
    <property type="entry name" value="Hypothetical protein af1432"/>
    <property type="match status" value="1"/>
</dbReference>
<proteinExistence type="predicted"/>
<dbReference type="CDD" id="cd00077">
    <property type="entry name" value="HDc"/>
    <property type="match status" value="1"/>
</dbReference>
<accession>A0A2R6Y232</accession>
<dbReference type="SMART" id="SM00471">
    <property type="entry name" value="HDc"/>
    <property type="match status" value="1"/>
</dbReference>
<evidence type="ECO:0000313" key="2">
    <source>
        <dbReference type="EMBL" id="PTQ56695.1"/>
    </source>
</evidence>
<dbReference type="InterPro" id="IPR037522">
    <property type="entry name" value="HD_GYP_dom"/>
</dbReference>
<dbReference type="AlphaFoldDB" id="A0A2R6Y232"/>
<evidence type="ECO:0000259" key="1">
    <source>
        <dbReference type="PROSITE" id="PS51832"/>
    </source>
</evidence>
<protein>
    <submittedName>
        <fullName evidence="2">HD domain protein</fullName>
    </submittedName>
</protein>
<dbReference type="SUPFAM" id="SSF109604">
    <property type="entry name" value="HD-domain/PDEase-like"/>
    <property type="match status" value="1"/>
</dbReference>
<feature type="domain" description="HD-GYP" evidence="1">
    <location>
        <begin position="127"/>
        <end position="323"/>
    </location>
</feature>